<evidence type="ECO:0000256" key="4">
    <source>
        <dbReference type="ARBA" id="ARBA00023026"/>
    </source>
</evidence>
<keyword evidence="3" id="KW-0732">Signal</keyword>
<dbReference type="AlphaFoldDB" id="A0A1I7E0B8"/>
<dbReference type="EMBL" id="FPBD01000020">
    <property type="protein sequence ID" value="SFU17402.1"/>
    <property type="molecule type" value="Genomic_DNA"/>
</dbReference>
<dbReference type="Pfam" id="PF03534">
    <property type="entry name" value="SpvB"/>
    <property type="match status" value="1"/>
</dbReference>
<dbReference type="InterPro" id="IPR003284">
    <property type="entry name" value="Sal_SpvB"/>
</dbReference>
<dbReference type="PANTHER" id="PTHR46580:SF2">
    <property type="entry name" value="MAM DOMAIN-CONTAINING PROTEIN"/>
    <property type="match status" value="1"/>
</dbReference>
<keyword evidence="2" id="KW-0964">Secreted</keyword>
<dbReference type="GO" id="GO:0005737">
    <property type="term" value="C:cytoplasm"/>
    <property type="evidence" value="ECO:0007669"/>
    <property type="project" value="InterPro"/>
</dbReference>
<dbReference type="InterPro" id="IPR013517">
    <property type="entry name" value="FG-GAP"/>
</dbReference>
<organism evidence="5 6">
    <name type="scientific">Pseudovibrio denitrificans</name>
    <dbReference type="NCBI Taxonomy" id="258256"/>
    <lineage>
        <taxon>Bacteria</taxon>
        <taxon>Pseudomonadati</taxon>
        <taxon>Pseudomonadota</taxon>
        <taxon>Alphaproteobacteria</taxon>
        <taxon>Hyphomicrobiales</taxon>
        <taxon>Stappiaceae</taxon>
        <taxon>Pseudovibrio</taxon>
    </lineage>
</organism>
<keyword evidence="6" id="KW-1185">Reference proteome</keyword>
<dbReference type="InterPro" id="IPR028994">
    <property type="entry name" value="Integrin_alpha_N"/>
</dbReference>
<reference evidence="6" key="1">
    <citation type="submission" date="2016-10" db="EMBL/GenBank/DDBJ databases">
        <authorList>
            <person name="Varghese N."/>
            <person name="Submissions S."/>
        </authorList>
    </citation>
    <scope>NUCLEOTIDE SEQUENCE [LARGE SCALE GENOMIC DNA]</scope>
    <source>
        <strain evidence="6">DSM 17465</strain>
    </source>
</reference>
<dbReference type="Proteomes" id="UP000183371">
    <property type="component" value="Unassembled WGS sequence"/>
</dbReference>
<dbReference type="PANTHER" id="PTHR46580">
    <property type="entry name" value="SENSOR KINASE-RELATED"/>
    <property type="match status" value="1"/>
</dbReference>
<dbReference type="GO" id="GO:0005576">
    <property type="term" value="C:extracellular region"/>
    <property type="evidence" value="ECO:0007669"/>
    <property type="project" value="UniProtKB-SubCell"/>
</dbReference>
<evidence type="ECO:0000256" key="3">
    <source>
        <dbReference type="ARBA" id="ARBA00022729"/>
    </source>
</evidence>
<comment type="subcellular location">
    <subcellularLocation>
        <location evidence="1">Secreted</location>
    </subcellularLocation>
</comment>
<dbReference type="SUPFAM" id="SSF69318">
    <property type="entry name" value="Integrin alpha N-terminal domain"/>
    <property type="match status" value="1"/>
</dbReference>
<sequence length="860" mass="96257">MVGLTMFSKYSRDHHLAGQASGRKPKAVFLTALCTAMVLNSPASVALENDRLVSPDKTYTQHTSSFGALTQKVPIEVPQYHGLEPSLSLSYSSSRVNSYGSEDVIGAGWRLNGLSRIKRGSPGMGTPFFNELDNYYMDGERLLTCQKADKQSAGCQAGATHTSWVENYLRIKRLQDQNLWQVTLKNGTVLEYAPVSTWGSYDQQNSEHSKQATEYEWLLSKRTDTLGRTVTYSYACQALPQCYISTISYANGSVRFHWAERPDPNTYGTGYMLGRVDKRLATIEVKSATAVLRAYKLEHIVSTTSGRSLLSKVTEYGRNAVITDGLIKSGSKLPSYQFTYKHDVFDQKTVDARQFDTSPNLLTRINGDFNGDRKADVASWISSRNLREGEGTCYVQISYSSEQAKTQRCAEYNVKDLWLKIRRQDLKKYSTPHFISDYKICVSISDERDRCYSYMNTSDGLYDKNALVADFDGDGIDDIISGNKQWFSRSTNQNWTGVNIEKSIFIRGNGLRTADFNGDGRADIANKQDIFIRFNGRTIAHEKTEFKARLSNGKSGFSISFSSPKINGTLLGDFNGDGLFDFIYQKSKYERQVFYSTGLKFISGPIYRQSEFKDNNTIQSLTGDLNGDGRSDFIANRNAHTRIHLKRGDSFHFHPGAEHSDFIRDEQATQLADVNGNGLLEIISLKKRMGLFFGYNANSYGSNASGPDYIGRATKLVSERPDMLIGVVLPSGGHLSASYTTYGGDPEDERWFPPVLTVLASLTEKPNSSQAFTTRFAYSGGRWDFDNRRFAGFKKIITTLPKLAGETKAPTVETTYRQDVSSVGKIAQQIWKDGNGTILRKQVEEYSTDNSKLPYTSLNT</sequence>
<evidence type="ECO:0000313" key="6">
    <source>
        <dbReference type="Proteomes" id="UP000183371"/>
    </source>
</evidence>
<keyword evidence="4" id="KW-0843">Virulence</keyword>
<accession>A0A1I7E0B8</accession>
<evidence type="ECO:0000313" key="5">
    <source>
        <dbReference type="EMBL" id="SFU17402.1"/>
    </source>
</evidence>
<evidence type="ECO:0000256" key="1">
    <source>
        <dbReference type="ARBA" id="ARBA00004613"/>
    </source>
</evidence>
<dbReference type="Pfam" id="PF13517">
    <property type="entry name" value="FG-GAP_3"/>
    <property type="match status" value="2"/>
</dbReference>
<proteinExistence type="predicted"/>
<name>A0A1I7E0B8_9HYPH</name>
<gene>
    <name evidence="5" type="ORF">SAMN05444141_1201</name>
</gene>
<evidence type="ECO:0000256" key="2">
    <source>
        <dbReference type="ARBA" id="ARBA00022525"/>
    </source>
</evidence>
<feature type="non-terminal residue" evidence="5">
    <location>
        <position position="860"/>
    </location>
</feature>
<dbReference type="Gene3D" id="2.130.10.130">
    <property type="entry name" value="Integrin alpha, N-terminal"/>
    <property type="match status" value="1"/>
</dbReference>
<protein>
    <submittedName>
        <fullName evidence="5">Repeat domain-containing protein</fullName>
    </submittedName>
</protein>